<keyword evidence="4" id="KW-1185">Reference proteome</keyword>
<evidence type="ECO:0000313" key="3">
    <source>
        <dbReference type="EMBL" id="RCG15297.1"/>
    </source>
</evidence>
<dbReference type="PROSITE" id="PS50801">
    <property type="entry name" value="STAS"/>
    <property type="match status" value="1"/>
</dbReference>
<name>A0A367ED71_9ACTN</name>
<feature type="compositionally biased region" description="Basic and acidic residues" evidence="1">
    <location>
        <begin position="162"/>
        <end position="173"/>
    </location>
</feature>
<dbReference type="SUPFAM" id="SSF52091">
    <property type="entry name" value="SpoIIaa-like"/>
    <property type="match status" value="1"/>
</dbReference>
<reference evidence="3 4" key="1">
    <citation type="submission" date="2018-06" db="EMBL/GenBank/DDBJ databases">
        <title>Streptomyces reniochalinae sp. nov. and Streptomyces diacarnus sp. nov. from marine sponges.</title>
        <authorList>
            <person name="Li L."/>
        </authorList>
    </citation>
    <scope>NUCLEOTIDE SEQUENCE [LARGE SCALE GENOMIC DNA]</scope>
    <source>
        <strain evidence="3 4">LHW50302</strain>
    </source>
</reference>
<protein>
    <submittedName>
        <fullName evidence="3">Anti-sigma factor antagonist</fullName>
    </submittedName>
</protein>
<dbReference type="CDD" id="cd07043">
    <property type="entry name" value="STAS_anti-anti-sigma_factors"/>
    <property type="match status" value="1"/>
</dbReference>
<organism evidence="3 4">
    <name type="scientific">Streptomyces reniochalinae</name>
    <dbReference type="NCBI Taxonomy" id="2250578"/>
    <lineage>
        <taxon>Bacteria</taxon>
        <taxon>Bacillati</taxon>
        <taxon>Actinomycetota</taxon>
        <taxon>Actinomycetes</taxon>
        <taxon>Kitasatosporales</taxon>
        <taxon>Streptomycetaceae</taxon>
        <taxon>Streptomyces</taxon>
    </lineage>
</organism>
<dbReference type="GO" id="GO:0043856">
    <property type="term" value="F:anti-sigma factor antagonist activity"/>
    <property type="evidence" value="ECO:0007669"/>
    <property type="project" value="TreeGrafter"/>
</dbReference>
<dbReference type="InterPro" id="IPR002645">
    <property type="entry name" value="STAS_dom"/>
</dbReference>
<dbReference type="OrthoDB" id="4249752at2"/>
<dbReference type="Pfam" id="PF01740">
    <property type="entry name" value="STAS"/>
    <property type="match status" value="1"/>
</dbReference>
<evidence type="ECO:0000256" key="1">
    <source>
        <dbReference type="SAM" id="MobiDB-lite"/>
    </source>
</evidence>
<accession>A0A367ED71</accession>
<dbReference type="PANTHER" id="PTHR33495">
    <property type="entry name" value="ANTI-SIGMA FACTOR ANTAGONIST TM_1081-RELATED-RELATED"/>
    <property type="match status" value="1"/>
</dbReference>
<dbReference type="AlphaFoldDB" id="A0A367ED71"/>
<feature type="region of interest" description="Disordered" evidence="1">
    <location>
        <begin position="123"/>
        <end position="173"/>
    </location>
</feature>
<dbReference type="Proteomes" id="UP000253507">
    <property type="component" value="Unassembled WGS sequence"/>
</dbReference>
<evidence type="ECO:0000259" key="2">
    <source>
        <dbReference type="PROSITE" id="PS50801"/>
    </source>
</evidence>
<dbReference type="InterPro" id="IPR036513">
    <property type="entry name" value="STAS_dom_sf"/>
</dbReference>
<gene>
    <name evidence="3" type="ORF">DQ392_24195</name>
</gene>
<dbReference type="RefSeq" id="WP_114017824.1">
    <property type="nucleotide sequence ID" value="NZ_QOIM01000041.1"/>
</dbReference>
<dbReference type="PANTHER" id="PTHR33495:SF2">
    <property type="entry name" value="ANTI-SIGMA FACTOR ANTAGONIST TM_1081-RELATED"/>
    <property type="match status" value="1"/>
</dbReference>
<dbReference type="EMBL" id="QOIM01000041">
    <property type="protein sequence ID" value="RCG15297.1"/>
    <property type="molecule type" value="Genomic_DNA"/>
</dbReference>
<proteinExistence type="predicted"/>
<feature type="domain" description="STAS" evidence="2">
    <location>
        <begin position="10"/>
        <end position="119"/>
    </location>
</feature>
<sequence>MRSRENDRLTITPLTVKDECAVLRFSGELDRASEEFYLDRIGAVVTSGYRHLVLDVTALVFCDSRGLNCLLALRWLLHRREGSLLLACVGRRLAAVLALTGSTEVLPVFTSVSEALRTLPADQRPEWPPVGSVDPGIPLHSPEPLETSWQQDANPHLPLDQRGLDSKGPDTRA</sequence>
<evidence type="ECO:0000313" key="4">
    <source>
        <dbReference type="Proteomes" id="UP000253507"/>
    </source>
</evidence>
<dbReference type="Gene3D" id="3.30.750.24">
    <property type="entry name" value="STAS domain"/>
    <property type="match status" value="1"/>
</dbReference>
<comment type="caution">
    <text evidence="3">The sequence shown here is derived from an EMBL/GenBank/DDBJ whole genome shotgun (WGS) entry which is preliminary data.</text>
</comment>